<dbReference type="GO" id="GO:0004519">
    <property type="term" value="F:endonuclease activity"/>
    <property type="evidence" value="ECO:0007669"/>
    <property type="project" value="InterPro"/>
</dbReference>
<accession>A0AA86AL01</accession>
<dbReference type="KEGG" id="smul:SMUL_1164"/>
<dbReference type="SUPFAM" id="SSF52980">
    <property type="entry name" value="Restriction endonuclease-like"/>
    <property type="match status" value="1"/>
</dbReference>
<dbReference type="InterPro" id="IPR007560">
    <property type="entry name" value="Restrct_endonuc_IV_Mrr"/>
</dbReference>
<protein>
    <recommendedName>
        <fullName evidence="2">Restriction endonuclease type IV Mrr domain-containing protein</fullName>
    </recommendedName>
</protein>
<evidence type="ECO:0000313" key="3">
    <source>
        <dbReference type="EMBL" id="AHJ12429.1"/>
    </source>
</evidence>
<evidence type="ECO:0000256" key="1">
    <source>
        <dbReference type="SAM" id="Phobius"/>
    </source>
</evidence>
<dbReference type="EMBL" id="CP007201">
    <property type="protein sequence ID" value="AHJ12429.1"/>
    <property type="molecule type" value="Genomic_DNA"/>
</dbReference>
<feature type="transmembrane region" description="Helical" evidence="1">
    <location>
        <begin position="15"/>
        <end position="33"/>
    </location>
</feature>
<dbReference type="AlphaFoldDB" id="A0AA86AL01"/>
<proteinExistence type="predicted"/>
<evidence type="ECO:0000259" key="2">
    <source>
        <dbReference type="Pfam" id="PF04471"/>
    </source>
</evidence>
<gene>
    <name evidence="3" type="ORF">SMUL_1164</name>
</gene>
<keyword evidence="1" id="KW-0472">Membrane</keyword>
<dbReference type="Gene3D" id="3.40.1350.10">
    <property type="match status" value="1"/>
</dbReference>
<dbReference type="Pfam" id="PF04471">
    <property type="entry name" value="Mrr_cat"/>
    <property type="match status" value="1"/>
</dbReference>
<sequence>MGYRYYKRKREDKKIEAIVYLIFLALFVMYYYRETIIKALNIIFGLAFVIAILYLIFKPKSTNKFTQEVRDSDIKIVVTEEDHVTRKNENNIKVHEPLNTQSIQNSLHVNENIQSMEKTFFSQMANKKPSYQERKKRGNDYEIHVGKYYESQGYKVIYNGLLNGRKDGGIDLLAENEHETLLIQCKAWEQTIEMKRRYVVEFMGNCLTFLMDNPYLKEKNIKRVFVTSSEKSEFGLDKYLIQHTGKIEYIIMPF</sequence>
<dbReference type="Proteomes" id="UP000019322">
    <property type="component" value="Chromosome"/>
</dbReference>
<feature type="transmembrane region" description="Helical" evidence="1">
    <location>
        <begin position="39"/>
        <end position="57"/>
    </location>
</feature>
<keyword evidence="1" id="KW-0812">Transmembrane</keyword>
<name>A0AA86AL01_SULMK</name>
<organism evidence="3 4">
    <name type="scientific">Sulfurospirillum multivorans (strain DM 12446 / JCM 15788 / NBRC 109480)</name>
    <dbReference type="NCBI Taxonomy" id="1150621"/>
    <lineage>
        <taxon>Bacteria</taxon>
        <taxon>Pseudomonadati</taxon>
        <taxon>Campylobacterota</taxon>
        <taxon>Epsilonproteobacteria</taxon>
        <taxon>Campylobacterales</taxon>
        <taxon>Sulfurospirillaceae</taxon>
        <taxon>Sulfurospirillum</taxon>
    </lineage>
</organism>
<reference evidence="3 4" key="1">
    <citation type="journal article" date="2014" name="Environ. Microbiol.">
        <title>Insights into organohalide respiration and the versatile catabolism of Sulfurospirillum multivorans gained from comparative genomics and physiological studies.</title>
        <authorList>
            <person name="Goris T."/>
            <person name="Schubert T."/>
            <person name="Gadkari J."/>
            <person name="Wubet T."/>
            <person name="Tarkka M."/>
            <person name="Buscot F."/>
            <person name="Adrian L."/>
            <person name="Diekert G."/>
        </authorList>
    </citation>
    <scope>NUCLEOTIDE SEQUENCE [LARGE SCALE GENOMIC DNA]</scope>
    <source>
        <strain evidence="4">DM 12446 / JCM 15788 / NBRC 109480</strain>
    </source>
</reference>
<feature type="domain" description="Restriction endonuclease type IV Mrr" evidence="2">
    <location>
        <begin position="138"/>
        <end position="207"/>
    </location>
</feature>
<dbReference type="GO" id="GO:0009307">
    <property type="term" value="P:DNA restriction-modification system"/>
    <property type="evidence" value="ECO:0007669"/>
    <property type="project" value="InterPro"/>
</dbReference>
<dbReference type="InterPro" id="IPR011856">
    <property type="entry name" value="tRNA_endonuc-like_dom_sf"/>
</dbReference>
<dbReference type="GO" id="GO:0003677">
    <property type="term" value="F:DNA binding"/>
    <property type="evidence" value="ECO:0007669"/>
    <property type="project" value="InterPro"/>
</dbReference>
<dbReference type="InterPro" id="IPR011335">
    <property type="entry name" value="Restrct_endonuc-II-like"/>
</dbReference>
<evidence type="ECO:0000313" key="4">
    <source>
        <dbReference type="Proteomes" id="UP000019322"/>
    </source>
</evidence>
<dbReference type="RefSeq" id="WP_025344317.1">
    <property type="nucleotide sequence ID" value="NZ_CP007201.1"/>
</dbReference>
<keyword evidence="1" id="KW-1133">Transmembrane helix</keyword>